<comment type="caution">
    <text evidence="14">The sequence shown here is derived from an EMBL/GenBank/DDBJ whole genome shotgun (WGS) entry which is preliminary data.</text>
</comment>
<proteinExistence type="inferred from homology"/>
<evidence type="ECO:0000256" key="12">
    <source>
        <dbReference type="SAM" id="MobiDB-lite"/>
    </source>
</evidence>
<evidence type="ECO:0000313" key="15">
    <source>
        <dbReference type="Proteomes" id="UP001477870"/>
    </source>
</evidence>
<keyword evidence="13" id="KW-1133">Transmembrane helix</keyword>
<reference evidence="14 15" key="1">
    <citation type="submission" date="2024-03" db="EMBL/GenBank/DDBJ databases">
        <title>Community enrichment and isolation of bacterial strains for fucoidan degradation.</title>
        <authorList>
            <person name="Sichert A."/>
        </authorList>
    </citation>
    <scope>NUCLEOTIDE SEQUENCE [LARGE SCALE GENOMIC DNA]</scope>
    <source>
        <strain evidence="14 15">AS62</strain>
    </source>
</reference>
<comment type="cofactor">
    <cofactor evidence="1">
        <name>Zn(2+)</name>
        <dbReference type="ChEBI" id="CHEBI:29105"/>
    </cofactor>
</comment>
<keyword evidence="15" id="KW-1185">Reference proteome</keyword>
<evidence type="ECO:0000256" key="9">
    <source>
        <dbReference type="ARBA" id="ARBA00023316"/>
    </source>
</evidence>
<dbReference type="RefSeq" id="WP_342848227.1">
    <property type="nucleotide sequence ID" value="NZ_JBBMQO010000004.1"/>
</dbReference>
<evidence type="ECO:0000256" key="6">
    <source>
        <dbReference type="ARBA" id="ARBA00022801"/>
    </source>
</evidence>
<feature type="compositionally biased region" description="Low complexity" evidence="12">
    <location>
        <begin position="268"/>
        <end position="289"/>
    </location>
</feature>
<dbReference type="PANTHER" id="PTHR37425:SF1">
    <property type="entry name" value="OUTER MEMBRANE PROTEIN"/>
    <property type="match status" value="1"/>
</dbReference>
<name>A0ABU9T7Q3_9HYPH</name>
<keyword evidence="3" id="KW-0645">Protease</keyword>
<keyword evidence="7" id="KW-0862">Zinc</keyword>
<dbReference type="InterPro" id="IPR010275">
    <property type="entry name" value="MepK"/>
</dbReference>
<dbReference type="Proteomes" id="UP001477870">
    <property type="component" value="Unassembled WGS sequence"/>
</dbReference>
<keyword evidence="6" id="KW-0378">Hydrolase</keyword>
<comment type="similarity">
    <text evidence="10">Belongs to the peptidase M15 family.</text>
</comment>
<keyword evidence="5" id="KW-0732">Signal</keyword>
<keyword evidence="13" id="KW-0472">Membrane</keyword>
<evidence type="ECO:0000256" key="3">
    <source>
        <dbReference type="ARBA" id="ARBA00022670"/>
    </source>
</evidence>
<dbReference type="EMBL" id="JBBMQO010000004">
    <property type="protein sequence ID" value="MEM5501809.1"/>
    <property type="molecule type" value="Genomic_DNA"/>
</dbReference>
<keyword evidence="9" id="KW-0961">Cell wall biogenesis/degradation</keyword>
<feature type="region of interest" description="Disordered" evidence="12">
    <location>
        <begin position="515"/>
        <end position="537"/>
    </location>
</feature>
<sequence length="636" mass="67668">MIFDNKFKNQISCNSGRSFLARFIAVFTISVLASVSFAVEASAETRSLKLYYIHTKEKENIVFKKNGRYVSSGLTKINRFLRDWRRNEPTKMDPALLDLVWEAYRASGSREYIHVVSAYRSPATNAMLRKTRGGQATKSQHMLGKAMDFYIPGVPVKKLREIGFKLGGGGVGYYPRSGVPFVHLDTGNVRAWPRMSRSELTRLFPRGGTLHLPPDGKPLPGYNKALADYKAGKRNGGGPVIEDKKRSGGNLLTALFGGRDEEEDNEETTVAAPQAPARAKAATRPADTPGTLLASLPTRSLPVPSSAPRNRATESAVPVAISAPVAAPIPAPAPTPVPQVEIASAPELPTYQIPVPSSRPTVLIARAEPPVDRQSAQDLENALARANQAPQAQPQAPDGNVAIAAAINSNVEATPEQEQTELAYAIPIPTPAPQRAVRETVELASLPTPKPLERATSNETSPTETIAAYAPPDRGITIPAATVPQTPVAASPAPTKPAAEPVANKPAETLVASLNVSDQTSSTAKGSRPTAKDIASTAAPAAKIIPVEDIDKSRFGSWTTASASITQEGRASERPDFIQNATRAVPNVVYTSGFSKDPPPNTNSFSGNAVTFLAVAKFEGNGGEGRGEPLQIRVPN</sequence>
<comment type="pathway">
    <text evidence="2">Cell wall biogenesis; cell wall polysaccharide biosynthesis.</text>
</comment>
<keyword evidence="13" id="KW-0812">Transmembrane</keyword>
<dbReference type="PANTHER" id="PTHR37425">
    <property type="match status" value="1"/>
</dbReference>
<dbReference type="Pfam" id="PF05951">
    <property type="entry name" value="Peptidase_M15_2"/>
    <property type="match status" value="1"/>
</dbReference>
<feature type="compositionally biased region" description="Polar residues" evidence="12">
    <location>
        <begin position="515"/>
        <end position="525"/>
    </location>
</feature>
<evidence type="ECO:0000256" key="2">
    <source>
        <dbReference type="ARBA" id="ARBA00004776"/>
    </source>
</evidence>
<gene>
    <name evidence="14" type="ORF">WNY59_09415</name>
</gene>
<dbReference type="Gene3D" id="3.30.1380.10">
    <property type="match status" value="1"/>
</dbReference>
<evidence type="ECO:0000256" key="10">
    <source>
        <dbReference type="ARBA" id="ARBA00093448"/>
    </source>
</evidence>
<evidence type="ECO:0000256" key="1">
    <source>
        <dbReference type="ARBA" id="ARBA00001947"/>
    </source>
</evidence>
<feature type="transmembrane region" description="Helical" evidence="13">
    <location>
        <begin position="20"/>
        <end position="39"/>
    </location>
</feature>
<organism evidence="14 15">
    <name type="scientific">Ahrensia kielensis</name>
    <dbReference type="NCBI Taxonomy" id="76980"/>
    <lineage>
        <taxon>Bacteria</taxon>
        <taxon>Pseudomonadati</taxon>
        <taxon>Pseudomonadota</taxon>
        <taxon>Alphaproteobacteria</taxon>
        <taxon>Hyphomicrobiales</taxon>
        <taxon>Ahrensiaceae</taxon>
        <taxon>Ahrensia</taxon>
    </lineage>
</organism>
<protein>
    <recommendedName>
        <fullName evidence="11">Murein endopeptidase K</fullName>
    </recommendedName>
</protein>
<evidence type="ECO:0000313" key="14">
    <source>
        <dbReference type="EMBL" id="MEM5501809.1"/>
    </source>
</evidence>
<keyword evidence="4" id="KW-0479">Metal-binding</keyword>
<keyword evidence="8" id="KW-0482">Metalloprotease</keyword>
<evidence type="ECO:0000256" key="8">
    <source>
        <dbReference type="ARBA" id="ARBA00023049"/>
    </source>
</evidence>
<feature type="region of interest" description="Disordered" evidence="12">
    <location>
        <begin position="258"/>
        <end position="311"/>
    </location>
</feature>
<dbReference type="InterPro" id="IPR009045">
    <property type="entry name" value="Zn_M74/Hedgehog-like"/>
</dbReference>
<evidence type="ECO:0000256" key="7">
    <source>
        <dbReference type="ARBA" id="ARBA00022833"/>
    </source>
</evidence>
<evidence type="ECO:0000256" key="13">
    <source>
        <dbReference type="SAM" id="Phobius"/>
    </source>
</evidence>
<dbReference type="SUPFAM" id="SSF55166">
    <property type="entry name" value="Hedgehog/DD-peptidase"/>
    <property type="match status" value="1"/>
</dbReference>
<evidence type="ECO:0000256" key="11">
    <source>
        <dbReference type="ARBA" id="ARBA00093666"/>
    </source>
</evidence>
<evidence type="ECO:0000256" key="4">
    <source>
        <dbReference type="ARBA" id="ARBA00022723"/>
    </source>
</evidence>
<accession>A0ABU9T7Q3</accession>
<evidence type="ECO:0000256" key="5">
    <source>
        <dbReference type="ARBA" id="ARBA00022729"/>
    </source>
</evidence>
<dbReference type="CDD" id="cd14844">
    <property type="entry name" value="Zn-DD-carboxypeptidase_like"/>
    <property type="match status" value="1"/>
</dbReference>